<dbReference type="AlphaFoldDB" id="A0A1Q9F539"/>
<evidence type="ECO:0000313" key="1">
    <source>
        <dbReference type="EMBL" id="OLQ14786.1"/>
    </source>
</evidence>
<dbReference type="OrthoDB" id="444827at2759"/>
<keyword evidence="2" id="KW-1185">Reference proteome</keyword>
<accession>A0A1Q9F539</accession>
<reference evidence="1 2" key="1">
    <citation type="submission" date="2016-02" db="EMBL/GenBank/DDBJ databases">
        <title>Genome analysis of coral dinoflagellate symbionts highlights evolutionary adaptations to a symbiotic lifestyle.</title>
        <authorList>
            <person name="Aranda M."/>
            <person name="Li Y."/>
            <person name="Liew Y.J."/>
            <person name="Baumgarten S."/>
            <person name="Simakov O."/>
            <person name="Wilson M."/>
            <person name="Piel J."/>
            <person name="Ashoor H."/>
            <person name="Bougouffa S."/>
            <person name="Bajic V.B."/>
            <person name="Ryu T."/>
            <person name="Ravasi T."/>
            <person name="Bayer T."/>
            <person name="Micklem G."/>
            <person name="Kim H."/>
            <person name="Bhak J."/>
            <person name="Lajeunesse T.C."/>
            <person name="Voolstra C.R."/>
        </authorList>
    </citation>
    <scope>NUCLEOTIDE SEQUENCE [LARGE SCALE GENOMIC DNA]</scope>
    <source>
        <strain evidence="1 2">CCMP2467</strain>
    </source>
</reference>
<gene>
    <name evidence="1" type="ORF">AK812_SmicGene1056</name>
</gene>
<dbReference type="Proteomes" id="UP000186817">
    <property type="component" value="Unassembled WGS sequence"/>
</dbReference>
<evidence type="ECO:0000313" key="2">
    <source>
        <dbReference type="Proteomes" id="UP000186817"/>
    </source>
</evidence>
<name>A0A1Q9F539_SYMMI</name>
<comment type="caution">
    <text evidence="1">The sequence shown here is derived from an EMBL/GenBank/DDBJ whole genome shotgun (WGS) entry which is preliminary data.</text>
</comment>
<organism evidence="1 2">
    <name type="scientific">Symbiodinium microadriaticum</name>
    <name type="common">Dinoflagellate</name>
    <name type="synonym">Zooxanthella microadriatica</name>
    <dbReference type="NCBI Taxonomy" id="2951"/>
    <lineage>
        <taxon>Eukaryota</taxon>
        <taxon>Sar</taxon>
        <taxon>Alveolata</taxon>
        <taxon>Dinophyceae</taxon>
        <taxon>Suessiales</taxon>
        <taxon>Symbiodiniaceae</taxon>
        <taxon>Symbiodinium</taxon>
    </lineage>
</organism>
<dbReference type="EMBL" id="LSRX01000011">
    <property type="protein sequence ID" value="OLQ14786.1"/>
    <property type="molecule type" value="Genomic_DNA"/>
</dbReference>
<protein>
    <submittedName>
        <fullName evidence="1">Uncharacterized protein</fullName>
    </submittedName>
</protein>
<proteinExistence type="predicted"/>
<sequence length="325" mass="37127">MAEREGGSLTHGLVRVSEETSDRWPLKAVDLDEVGLVAGPATSEIWDKERDPLTPRPQVYADDGSCGEADHPQHLTLDEVRITDLRAFRKWNRKVDFWRVQIRSYVTSREAALLLYTSLSGEAEAELEHTPLHRINAEDGIDYILQALKAPMEQKSVYQKRKFFAHFDQLNRYPSEGLRTYANRYRRVELSLEALGVNITGMYDVAQMTPVQLFSSWLWWMLGQEYVLQPIVAGAGVPDDYGSLPLESRYIVNDHWTPATSQVPVSGLYPEDLWVVLEYRRPTKKVYLLIEEPFTGENVARSVRMDALRSIVSEAHAPWLSPPDP</sequence>